<dbReference type="RefSeq" id="WP_307741228.1">
    <property type="nucleotide sequence ID" value="NZ_JBFCWN010000060.1"/>
</dbReference>
<comment type="caution">
    <text evidence="2">The sequence shown here is derived from an EMBL/GenBank/DDBJ whole genome shotgun (WGS) entry which is preliminary data.</text>
</comment>
<reference evidence="2" key="1">
    <citation type="submission" date="2022-07" db="EMBL/GenBank/DDBJ databases">
        <authorList>
            <consortium name="Clinical and Environmental Microbiology Branch: Whole genome sequencing antimicrobial resistance pathogens in the healthcare setting"/>
        </authorList>
    </citation>
    <scope>NUCLEOTIDE SEQUENCE</scope>
    <source>
        <strain evidence="2">Stenotrophomonas_maltophilia_2021CK-00905</strain>
    </source>
</reference>
<dbReference type="AlphaFoldDB" id="A0AAI9CFC0"/>
<name>A0AAI9CFC0_STEMA</name>
<feature type="transmembrane region" description="Helical" evidence="1">
    <location>
        <begin position="6"/>
        <end position="31"/>
    </location>
</feature>
<proteinExistence type="predicted"/>
<evidence type="ECO:0008006" key="4">
    <source>
        <dbReference type="Google" id="ProtNLM"/>
    </source>
</evidence>
<protein>
    <recommendedName>
        <fullName evidence="4">Transmembrane protein</fullName>
    </recommendedName>
</protein>
<evidence type="ECO:0000313" key="3">
    <source>
        <dbReference type="Proteomes" id="UP001214521"/>
    </source>
</evidence>
<keyword evidence="1" id="KW-0812">Transmembrane</keyword>
<keyword evidence="1" id="KW-0472">Membrane</keyword>
<dbReference type="Proteomes" id="UP001214521">
    <property type="component" value="Unassembled WGS sequence"/>
</dbReference>
<keyword evidence="1" id="KW-1133">Transmembrane helix</keyword>
<accession>A0AAI9CFC0</accession>
<organism evidence="2 3">
    <name type="scientific">Stenotrophomonas maltophilia</name>
    <name type="common">Pseudomonas maltophilia</name>
    <name type="synonym">Xanthomonas maltophilia</name>
    <dbReference type="NCBI Taxonomy" id="40324"/>
    <lineage>
        <taxon>Bacteria</taxon>
        <taxon>Pseudomonadati</taxon>
        <taxon>Pseudomonadota</taxon>
        <taxon>Gammaproteobacteria</taxon>
        <taxon>Lysobacterales</taxon>
        <taxon>Lysobacteraceae</taxon>
        <taxon>Stenotrophomonas</taxon>
        <taxon>Stenotrophomonas maltophilia group</taxon>
    </lineage>
</organism>
<dbReference type="EMBL" id="ABLOMU010000096">
    <property type="protein sequence ID" value="EKT4443632.1"/>
    <property type="molecule type" value="Genomic_DNA"/>
</dbReference>
<evidence type="ECO:0000313" key="2">
    <source>
        <dbReference type="EMBL" id="EKT4443632.1"/>
    </source>
</evidence>
<sequence length="64" mass="7323">MRKFDWWLVPFVIFMVCGAALGFWIGTAFAADWNAVVAERGEIRNACIAGNDRACRMYEVEYGR</sequence>
<gene>
    <name evidence="2" type="ORF">QEK83_004342</name>
</gene>
<evidence type="ECO:0000256" key="1">
    <source>
        <dbReference type="SAM" id="Phobius"/>
    </source>
</evidence>